<evidence type="ECO:0000256" key="2">
    <source>
        <dbReference type="ARBA" id="ARBA00023002"/>
    </source>
</evidence>
<evidence type="ECO:0000256" key="1">
    <source>
        <dbReference type="ARBA" id="ARBA00004685"/>
    </source>
</evidence>
<dbReference type="PANTHER" id="PTHR33365">
    <property type="entry name" value="YALI0B05434P"/>
    <property type="match status" value="1"/>
</dbReference>
<dbReference type="GO" id="GO:0043386">
    <property type="term" value="P:mycotoxin biosynthetic process"/>
    <property type="evidence" value="ECO:0007669"/>
    <property type="project" value="InterPro"/>
</dbReference>
<dbReference type="OrthoDB" id="3687641at2759"/>
<name>A0A0C2X9Z5_AMAMK</name>
<gene>
    <name evidence="4" type="ORF">M378DRAFT_93683</name>
</gene>
<sequence length="212" mass="24926">MQRTIIALVVLSTASLYLTYTLIDVAKTVKAVLDTRRVLHTTKPLESYSFLGRDHPRYLPAEYQRARMTVEESVHYPIVGPAAKEEWLWTAALGDNHVRLGPEKRMFAVAMFHQLHCLRGIRESLEVGWEALSPPRRGHIHHCFNYIRQWTLCDGDLTLEPGDFRKRNFTVERQGAVHTCRDWELVYDYMAERWKDWTKFRIEHDIPYIDAD</sequence>
<comment type="similarity">
    <text evidence="3">Belongs to the ustYa family.</text>
</comment>
<evidence type="ECO:0008006" key="6">
    <source>
        <dbReference type="Google" id="ProtNLM"/>
    </source>
</evidence>
<keyword evidence="2" id="KW-0560">Oxidoreductase</keyword>
<dbReference type="EMBL" id="KN818222">
    <property type="protein sequence ID" value="KIL71207.1"/>
    <property type="molecule type" value="Genomic_DNA"/>
</dbReference>
<dbReference type="AlphaFoldDB" id="A0A0C2X9Z5"/>
<dbReference type="STRING" id="946122.A0A0C2X9Z5"/>
<dbReference type="Proteomes" id="UP000054549">
    <property type="component" value="Unassembled WGS sequence"/>
</dbReference>
<evidence type="ECO:0000313" key="4">
    <source>
        <dbReference type="EMBL" id="KIL71207.1"/>
    </source>
</evidence>
<evidence type="ECO:0000313" key="5">
    <source>
        <dbReference type="Proteomes" id="UP000054549"/>
    </source>
</evidence>
<comment type="pathway">
    <text evidence="1">Mycotoxin biosynthesis.</text>
</comment>
<dbReference type="GO" id="GO:0016491">
    <property type="term" value="F:oxidoreductase activity"/>
    <property type="evidence" value="ECO:0007669"/>
    <property type="project" value="UniProtKB-KW"/>
</dbReference>
<dbReference type="Pfam" id="PF11807">
    <property type="entry name" value="UstYa"/>
    <property type="match status" value="1"/>
</dbReference>
<dbReference type="PANTHER" id="PTHR33365:SF11">
    <property type="entry name" value="TAT PATHWAY SIGNAL SEQUENCE"/>
    <property type="match status" value="1"/>
</dbReference>
<dbReference type="HOGENOM" id="CLU_042941_8_0_1"/>
<keyword evidence="5" id="KW-1185">Reference proteome</keyword>
<reference evidence="4 5" key="1">
    <citation type="submission" date="2014-04" db="EMBL/GenBank/DDBJ databases">
        <title>Evolutionary Origins and Diversification of the Mycorrhizal Mutualists.</title>
        <authorList>
            <consortium name="DOE Joint Genome Institute"/>
            <consortium name="Mycorrhizal Genomics Consortium"/>
            <person name="Kohler A."/>
            <person name="Kuo A."/>
            <person name="Nagy L.G."/>
            <person name="Floudas D."/>
            <person name="Copeland A."/>
            <person name="Barry K.W."/>
            <person name="Cichocki N."/>
            <person name="Veneault-Fourrey C."/>
            <person name="LaButti K."/>
            <person name="Lindquist E.A."/>
            <person name="Lipzen A."/>
            <person name="Lundell T."/>
            <person name="Morin E."/>
            <person name="Murat C."/>
            <person name="Riley R."/>
            <person name="Ohm R."/>
            <person name="Sun H."/>
            <person name="Tunlid A."/>
            <person name="Henrissat B."/>
            <person name="Grigoriev I.V."/>
            <person name="Hibbett D.S."/>
            <person name="Martin F."/>
        </authorList>
    </citation>
    <scope>NUCLEOTIDE SEQUENCE [LARGE SCALE GENOMIC DNA]</scope>
    <source>
        <strain evidence="4 5">Koide BX008</strain>
    </source>
</reference>
<proteinExistence type="inferred from homology"/>
<dbReference type="InterPro" id="IPR021765">
    <property type="entry name" value="UstYa-like"/>
</dbReference>
<organism evidence="4 5">
    <name type="scientific">Amanita muscaria (strain Koide BX008)</name>
    <dbReference type="NCBI Taxonomy" id="946122"/>
    <lineage>
        <taxon>Eukaryota</taxon>
        <taxon>Fungi</taxon>
        <taxon>Dikarya</taxon>
        <taxon>Basidiomycota</taxon>
        <taxon>Agaricomycotina</taxon>
        <taxon>Agaricomycetes</taxon>
        <taxon>Agaricomycetidae</taxon>
        <taxon>Agaricales</taxon>
        <taxon>Pluteineae</taxon>
        <taxon>Amanitaceae</taxon>
        <taxon>Amanita</taxon>
    </lineage>
</organism>
<accession>A0A0C2X9Z5</accession>
<dbReference type="InParanoid" id="A0A0C2X9Z5"/>
<evidence type="ECO:0000256" key="3">
    <source>
        <dbReference type="ARBA" id="ARBA00035112"/>
    </source>
</evidence>
<protein>
    <recommendedName>
        <fullName evidence="6">Oxidase ustYa</fullName>
    </recommendedName>
</protein>